<sequence>MQSAAPFPALMLRRVKRERSDEHEPILISSRSPSPAPRSTKRSRDRLFTALEHGDPLLRVPRSITSADDLDEVELKRCFEILHACAIATDPTATLTSTRETMEGFLDAVFNDWTGNAADDPTKPALDFVLREYISVGNDGIDWLAMLKNETKRSCIAKIHKYNKHKAVWQARRLVQAWAKGSVCMGEDNTVLSFVKREAVNTAFVAMGGGA</sequence>
<protein>
    <recommendedName>
        <fullName evidence="4">TFIIS N-terminal domain-containing protein</fullName>
    </recommendedName>
</protein>
<accession>A0ABR1GI08</accession>
<evidence type="ECO:0000313" key="2">
    <source>
        <dbReference type="EMBL" id="KAK7397788.1"/>
    </source>
</evidence>
<evidence type="ECO:0000313" key="3">
    <source>
        <dbReference type="Proteomes" id="UP001498476"/>
    </source>
</evidence>
<evidence type="ECO:0008006" key="4">
    <source>
        <dbReference type="Google" id="ProtNLM"/>
    </source>
</evidence>
<dbReference type="Proteomes" id="UP001498476">
    <property type="component" value="Unassembled WGS sequence"/>
</dbReference>
<proteinExistence type="predicted"/>
<feature type="region of interest" description="Disordered" evidence="1">
    <location>
        <begin position="18"/>
        <end position="43"/>
    </location>
</feature>
<keyword evidence="3" id="KW-1185">Reference proteome</keyword>
<name>A0ABR1GI08_9HYPO</name>
<evidence type="ECO:0000256" key="1">
    <source>
        <dbReference type="SAM" id="MobiDB-lite"/>
    </source>
</evidence>
<gene>
    <name evidence="2" type="ORF">QQX98_012837</name>
</gene>
<comment type="caution">
    <text evidence="2">The sequence shown here is derived from an EMBL/GenBank/DDBJ whole genome shotgun (WGS) entry which is preliminary data.</text>
</comment>
<dbReference type="EMBL" id="JAZAVJ010000433">
    <property type="protein sequence ID" value="KAK7397788.1"/>
    <property type="molecule type" value="Genomic_DNA"/>
</dbReference>
<reference evidence="2 3" key="1">
    <citation type="journal article" date="2025" name="Microbiol. Resour. Announc.">
        <title>Draft genome sequences for Neonectria magnoliae and Neonectria punicea, canker pathogens of Liriodendron tulipifera and Acer saccharum in West Virginia.</title>
        <authorList>
            <person name="Petronek H.M."/>
            <person name="Kasson M.T."/>
            <person name="Metheny A.M."/>
            <person name="Stauder C.M."/>
            <person name="Lovett B."/>
            <person name="Lynch S.C."/>
            <person name="Garnas J.R."/>
            <person name="Kasson L.R."/>
            <person name="Stajich J.E."/>
        </authorList>
    </citation>
    <scope>NUCLEOTIDE SEQUENCE [LARGE SCALE GENOMIC DNA]</scope>
    <source>
        <strain evidence="2 3">NRRL 64653</strain>
    </source>
</reference>
<organism evidence="2 3">
    <name type="scientific">Neonectria punicea</name>
    <dbReference type="NCBI Taxonomy" id="979145"/>
    <lineage>
        <taxon>Eukaryota</taxon>
        <taxon>Fungi</taxon>
        <taxon>Dikarya</taxon>
        <taxon>Ascomycota</taxon>
        <taxon>Pezizomycotina</taxon>
        <taxon>Sordariomycetes</taxon>
        <taxon>Hypocreomycetidae</taxon>
        <taxon>Hypocreales</taxon>
        <taxon>Nectriaceae</taxon>
        <taxon>Neonectria</taxon>
    </lineage>
</organism>